<comment type="caution">
    <text evidence="2">The sequence shown here is derived from an EMBL/GenBank/DDBJ whole genome shotgun (WGS) entry which is preliminary data.</text>
</comment>
<evidence type="ECO:0000256" key="1">
    <source>
        <dbReference type="SAM" id="MobiDB-lite"/>
    </source>
</evidence>
<feature type="compositionally biased region" description="Low complexity" evidence="1">
    <location>
        <begin position="74"/>
        <end position="86"/>
    </location>
</feature>
<gene>
    <name evidence="2" type="ORF">ODALV1_LOCUS13595</name>
</gene>
<keyword evidence="3" id="KW-1185">Reference proteome</keyword>
<name>A0ABP1QT22_9HEXA</name>
<reference evidence="2 3" key="1">
    <citation type="submission" date="2024-08" db="EMBL/GenBank/DDBJ databases">
        <authorList>
            <person name="Cucini C."/>
            <person name="Frati F."/>
        </authorList>
    </citation>
    <scope>NUCLEOTIDE SEQUENCE [LARGE SCALE GENOMIC DNA]</scope>
</reference>
<feature type="region of interest" description="Disordered" evidence="1">
    <location>
        <begin position="65"/>
        <end position="86"/>
    </location>
</feature>
<dbReference type="EMBL" id="CAXLJM020000041">
    <property type="protein sequence ID" value="CAL8109688.1"/>
    <property type="molecule type" value="Genomic_DNA"/>
</dbReference>
<sequence>MATEADKLAIKLESYVLQLREVEAALNVDPTHVELIKIKADLNELIHLTKKILTEKLNAGVTITGHNGGGSCGEPGPSRSSSSRSQSAAKTEVIIIRIPSACSCGSNSTVSKIEDTQSRNEITTSLKDEQKVEDGPSILFSTTSNVDEFTNSAHNSGVEVPSTSTSTIVPHTSTHILQTRGSNESANYTESAIPLPNVSMANADHSASNLTGGGIKTVNLSVDAEANSIESAATTPATNPYDKIVKENEIANDDLVKNWNVIRKANLSKNMINRLRVKRRRLRQNELKKTLSLFGMEDYWKNLKPPKRKRKKNFKR</sequence>
<dbReference type="Proteomes" id="UP001642540">
    <property type="component" value="Unassembled WGS sequence"/>
</dbReference>
<proteinExistence type="predicted"/>
<organism evidence="2 3">
    <name type="scientific">Orchesella dallaii</name>
    <dbReference type="NCBI Taxonomy" id="48710"/>
    <lineage>
        <taxon>Eukaryota</taxon>
        <taxon>Metazoa</taxon>
        <taxon>Ecdysozoa</taxon>
        <taxon>Arthropoda</taxon>
        <taxon>Hexapoda</taxon>
        <taxon>Collembola</taxon>
        <taxon>Entomobryomorpha</taxon>
        <taxon>Entomobryoidea</taxon>
        <taxon>Orchesellidae</taxon>
        <taxon>Orchesellinae</taxon>
        <taxon>Orchesella</taxon>
    </lineage>
</organism>
<evidence type="ECO:0000313" key="2">
    <source>
        <dbReference type="EMBL" id="CAL8109688.1"/>
    </source>
</evidence>
<accession>A0ABP1QT22</accession>
<protein>
    <submittedName>
        <fullName evidence="2">Uncharacterized protein</fullName>
    </submittedName>
</protein>
<evidence type="ECO:0000313" key="3">
    <source>
        <dbReference type="Proteomes" id="UP001642540"/>
    </source>
</evidence>